<gene>
    <name evidence="1" type="ORF">Tco_1131917</name>
</gene>
<protein>
    <submittedName>
        <fullName evidence="1">Uncharacterized protein</fullName>
    </submittedName>
</protein>
<accession>A0ABQ5JAF9</accession>
<evidence type="ECO:0000313" key="2">
    <source>
        <dbReference type="Proteomes" id="UP001151760"/>
    </source>
</evidence>
<sequence length="67" mass="7649">MVGDCTCSCVDEVLDDGASWSRKFEQEYQLKLQLYGAGSFWNWRKQLIDVGSHTVEVQILNAFFVDA</sequence>
<reference evidence="1" key="1">
    <citation type="journal article" date="2022" name="Int. J. Mol. Sci.">
        <title>Draft Genome of Tanacetum Coccineum: Genomic Comparison of Closely Related Tanacetum-Family Plants.</title>
        <authorList>
            <person name="Yamashiro T."/>
            <person name="Shiraishi A."/>
            <person name="Nakayama K."/>
            <person name="Satake H."/>
        </authorList>
    </citation>
    <scope>NUCLEOTIDE SEQUENCE</scope>
</reference>
<organism evidence="1 2">
    <name type="scientific">Tanacetum coccineum</name>
    <dbReference type="NCBI Taxonomy" id="301880"/>
    <lineage>
        <taxon>Eukaryota</taxon>
        <taxon>Viridiplantae</taxon>
        <taxon>Streptophyta</taxon>
        <taxon>Embryophyta</taxon>
        <taxon>Tracheophyta</taxon>
        <taxon>Spermatophyta</taxon>
        <taxon>Magnoliopsida</taxon>
        <taxon>eudicotyledons</taxon>
        <taxon>Gunneridae</taxon>
        <taxon>Pentapetalae</taxon>
        <taxon>asterids</taxon>
        <taxon>campanulids</taxon>
        <taxon>Asterales</taxon>
        <taxon>Asteraceae</taxon>
        <taxon>Asteroideae</taxon>
        <taxon>Anthemideae</taxon>
        <taxon>Anthemidinae</taxon>
        <taxon>Tanacetum</taxon>
    </lineage>
</organism>
<comment type="caution">
    <text evidence="1">The sequence shown here is derived from an EMBL/GenBank/DDBJ whole genome shotgun (WGS) entry which is preliminary data.</text>
</comment>
<dbReference type="EMBL" id="BQNB010021735">
    <property type="protein sequence ID" value="GJU09521.1"/>
    <property type="molecule type" value="Genomic_DNA"/>
</dbReference>
<name>A0ABQ5JAF9_9ASTR</name>
<dbReference type="Proteomes" id="UP001151760">
    <property type="component" value="Unassembled WGS sequence"/>
</dbReference>
<keyword evidence="2" id="KW-1185">Reference proteome</keyword>
<proteinExistence type="predicted"/>
<evidence type="ECO:0000313" key="1">
    <source>
        <dbReference type="EMBL" id="GJU09521.1"/>
    </source>
</evidence>
<reference evidence="1" key="2">
    <citation type="submission" date="2022-01" db="EMBL/GenBank/DDBJ databases">
        <authorList>
            <person name="Yamashiro T."/>
            <person name="Shiraishi A."/>
            <person name="Satake H."/>
            <person name="Nakayama K."/>
        </authorList>
    </citation>
    <scope>NUCLEOTIDE SEQUENCE</scope>
</reference>